<accession>A0AAV0MSH9</accession>
<dbReference type="EC" id="2.3.1.-" evidence="6"/>
<keyword evidence="3 6" id="KW-0808">Transferase</keyword>
<dbReference type="PANTHER" id="PTHR31561">
    <property type="entry name" value="3-KETOACYL-COA SYNTHASE"/>
    <property type="match status" value="1"/>
</dbReference>
<name>A0AAV0MSH9_9ROSI</name>
<dbReference type="PIRSF" id="PIRSF036417">
    <property type="entry name" value="3-ktacl-CoA_syn"/>
    <property type="match status" value="1"/>
</dbReference>
<feature type="active site" evidence="7">
    <location>
        <position position="332"/>
    </location>
</feature>
<reference evidence="10" key="1">
    <citation type="submission" date="2022-08" db="EMBL/GenBank/DDBJ databases">
        <authorList>
            <person name="Gutierrez-Valencia J."/>
        </authorList>
    </citation>
    <scope>NUCLEOTIDE SEQUENCE</scope>
</reference>
<evidence type="ECO:0000259" key="9">
    <source>
        <dbReference type="Pfam" id="PF08541"/>
    </source>
</evidence>
<feature type="active site" evidence="7">
    <location>
        <position position="365"/>
    </location>
</feature>
<comment type="similarity">
    <text evidence="2 6">Belongs to the thiolase-like superfamily. Chalcone/stilbene synthases family.</text>
</comment>
<gene>
    <name evidence="10" type="ORF">LITE_LOCUS30019</name>
</gene>
<sequence>METIFVAALVSLLYAILNICRYLHRKSHQRSCCYMLAYQCHVAPDDLKLSTGTCSKIVLRNHNLGMEEFRFLLKTIISSGVGEETYCPANILQGRETTPSLHDSLQETDDVVFSTLDNLFATSGISPSQIDILVTTVSLFAPSPSISSRIANRYKMKEGVQSFSLAGMGCSASLVGIDLVRRMFTVHPNAFALVVSTENIGAHWYQGKDRSFMLSNVLFRTGGASVLLTNDPSWKDRAILNLVASARTHLSSDEAYGAALQVEDDQGYRGFRLSKDLPRAAVQALVRNFRVLLPRVLPAWEIARYVVVYSYTFCKRRRRRTPLINMKSGIQHFCVHPGGRAVIDGVGRSLGLGEEDLEPSRMTLHRFGNTSSGGLWYVLGYMEAKKRLRRGERVLMISLGAGFMCNSCVWEVLRDVGDVNVWGDCIQRYPPLTLVNPFADKFDWIHEDYMNFIRLEDYDRAQFDM</sequence>
<dbReference type="GO" id="GO:0006633">
    <property type="term" value="P:fatty acid biosynthetic process"/>
    <property type="evidence" value="ECO:0007669"/>
    <property type="project" value="InterPro"/>
</dbReference>
<dbReference type="InterPro" id="IPR012392">
    <property type="entry name" value="3-ktacl-CoA_syn"/>
</dbReference>
<evidence type="ECO:0000259" key="8">
    <source>
        <dbReference type="Pfam" id="PF08392"/>
    </source>
</evidence>
<dbReference type="GO" id="GO:0016020">
    <property type="term" value="C:membrane"/>
    <property type="evidence" value="ECO:0007669"/>
    <property type="project" value="InterPro"/>
</dbReference>
<evidence type="ECO:0000256" key="6">
    <source>
        <dbReference type="PIRNR" id="PIRNR036417"/>
    </source>
</evidence>
<dbReference type="Pfam" id="PF08541">
    <property type="entry name" value="ACP_syn_III_C"/>
    <property type="match status" value="1"/>
</dbReference>
<dbReference type="GO" id="GO:0009922">
    <property type="term" value="F:fatty acid elongase activity"/>
    <property type="evidence" value="ECO:0007669"/>
    <property type="project" value="UniProtKB-EC"/>
</dbReference>
<evidence type="ECO:0000256" key="1">
    <source>
        <dbReference type="ARBA" id="ARBA00005194"/>
    </source>
</evidence>
<feature type="active site" evidence="7">
    <location>
        <position position="170"/>
    </location>
</feature>
<evidence type="ECO:0000256" key="4">
    <source>
        <dbReference type="ARBA" id="ARBA00023315"/>
    </source>
</evidence>
<keyword evidence="11" id="KW-1185">Reference proteome</keyword>
<dbReference type="Pfam" id="PF08392">
    <property type="entry name" value="FAE1_CUT1_RppA"/>
    <property type="match status" value="1"/>
</dbReference>
<dbReference type="EMBL" id="CAMGYJ010000007">
    <property type="protein sequence ID" value="CAI0449029.1"/>
    <property type="molecule type" value="Genomic_DNA"/>
</dbReference>
<protein>
    <recommendedName>
        <fullName evidence="6">3-ketoacyl-CoA synthase</fullName>
        <ecNumber evidence="6">2.3.1.-</ecNumber>
    </recommendedName>
</protein>
<evidence type="ECO:0000256" key="2">
    <source>
        <dbReference type="ARBA" id="ARBA00005531"/>
    </source>
</evidence>
<comment type="catalytic activity">
    <reaction evidence="5">
        <text>a very-long-chain acyl-CoA + malonyl-CoA + H(+) = a very-long-chain 3-oxoacyl-CoA + CO2 + CoA</text>
        <dbReference type="Rhea" id="RHEA:32727"/>
        <dbReference type="ChEBI" id="CHEBI:15378"/>
        <dbReference type="ChEBI" id="CHEBI:16526"/>
        <dbReference type="ChEBI" id="CHEBI:57287"/>
        <dbReference type="ChEBI" id="CHEBI:57384"/>
        <dbReference type="ChEBI" id="CHEBI:90725"/>
        <dbReference type="ChEBI" id="CHEBI:90736"/>
        <dbReference type="EC" id="2.3.1.199"/>
    </reaction>
</comment>
<feature type="domain" description="Beta-ketoacyl-[acyl-carrier-protein] synthase III C-terminal" evidence="9">
    <location>
        <begin position="328"/>
        <end position="411"/>
    </location>
</feature>
<dbReference type="Gene3D" id="3.40.47.10">
    <property type="match status" value="1"/>
</dbReference>
<dbReference type="Proteomes" id="UP001154282">
    <property type="component" value="Unassembled WGS sequence"/>
</dbReference>
<dbReference type="InterPro" id="IPR016039">
    <property type="entry name" value="Thiolase-like"/>
</dbReference>
<comment type="pathway">
    <text evidence="1 6">Lipid metabolism; fatty acid biosynthesis.</text>
</comment>
<feature type="active site" evidence="7">
    <location>
        <position position="369"/>
    </location>
</feature>
<dbReference type="AlphaFoldDB" id="A0AAV0MSH9"/>
<proteinExistence type="inferred from homology"/>
<evidence type="ECO:0000256" key="7">
    <source>
        <dbReference type="PIRSR" id="PIRSR036417-1"/>
    </source>
</evidence>
<dbReference type="InterPro" id="IPR013601">
    <property type="entry name" value="FAE1_typ3_polyketide_synth"/>
</dbReference>
<evidence type="ECO:0000313" key="10">
    <source>
        <dbReference type="EMBL" id="CAI0449029.1"/>
    </source>
</evidence>
<dbReference type="SUPFAM" id="SSF53901">
    <property type="entry name" value="Thiolase-like"/>
    <property type="match status" value="1"/>
</dbReference>
<evidence type="ECO:0000256" key="5">
    <source>
        <dbReference type="ARBA" id="ARBA00047375"/>
    </source>
</evidence>
<feature type="active site" evidence="7">
    <location>
        <position position="249"/>
    </location>
</feature>
<comment type="caution">
    <text evidence="10">The sequence shown here is derived from an EMBL/GenBank/DDBJ whole genome shotgun (WGS) entry which is preliminary data.</text>
</comment>
<organism evidence="10 11">
    <name type="scientific">Linum tenue</name>
    <dbReference type="NCBI Taxonomy" id="586396"/>
    <lineage>
        <taxon>Eukaryota</taxon>
        <taxon>Viridiplantae</taxon>
        <taxon>Streptophyta</taxon>
        <taxon>Embryophyta</taxon>
        <taxon>Tracheophyta</taxon>
        <taxon>Spermatophyta</taxon>
        <taxon>Magnoliopsida</taxon>
        <taxon>eudicotyledons</taxon>
        <taxon>Gunneridae</taxon>
        <taxon>Pentapetalae</taxon>
        <taxon>rosids</taxon>
        <taxon>fabids</taxon>
        <taxon>Malpighiales</taxon>
        <taxon>Linaceae</taxon>
        <taxon>Linum</taxon>
    </lineage>
</organism>
<feature type="domain" description="FAE" evidence="8">
    <location>
        <begin position="29"/>
        <end position="308"/>
    </location>
</feature>
<dbReference type="InterPro" id="IPR013747">
    <property type="entry name" value="ACP_syn_III_C"/>
</dbReference>
<evidence type="ECO:0000256" key="3">
    <source>
        <dbReference type="ARBA" id="ARBA00022679"/>
    </source>
</evidence>
<evidence type="ECO:0000313" key="11">
    <source>
        <dbReference type="Proteomes" id="UP001154282"/>
    </source>
</evidence>
<keyword evidence="4 6" id="KW-0012">Acyltransferase</keyword>
<dbReference type="CDD" id="cd00831">
    <property type="entry name" value="CHS_like"/>
    <property type="match status" value="1"/>
</dbReference>
<feature type="active site" evidence="7">
    <location>
        <position position="336"/>
    </location>
</feature>